<dbReference type="KEGG" id="salj:SMD11_2623"/>
<dbReference type="Pfam" id="PF07388">
    <property type="entry name" value="A-2_8-polyST"/>
    <property type="match status" value="1"/>
</dbReference>
<dbReference type="Proteomes" id="UP000195755">
    <property type="component" value="Chromosome"/>
</dbReference>
<dbReference type="AlphaFoldDB" id="A0A1Z2L1R8"/>
<protein>
    <submittedName>
        <fullName evidence="2">Uncharacterized protein</fullName>
    </submittedName>
</protein>
<feature type="compositionally biased region" description="Polar residues" evidence="1">
    <location>
        <begin position="19"/>
        <end position="40"/>
    </location>
</feature>
<feature type="region of interest" description="Disordered" evidence="1">
    <location>
        <begin position="505"/>
        <end position="533"/>
    </location>
</feature>
<dbReference type="InterPro" id="IPR010866">
    <property type="entry name" value="A-2_8-polyST"/>
</dbReference>
<evidence type="ECO:0000313" key="3">
    <source>
        <dbReference type="Proteomes" id="UP000195755"/>
    </source>
</evidence>
<dbReference type="EMBL" id="CP021744">
    <property type="protein sequence ID" value="ARZ68272.1"/>
    <property type="molecule type" value="Genomic_DNA"/>
</dbReference>
<proteinExistence type="predicted"/>
<gene>
    <name evidence="2" type="ORF">SMD11_2623</name>
</gene>
<feature type="region of interest" description="Disordered" evidence="1">
    <location>
        <begin position="1"/>
        <end position="46"/>
    </location>
</feature>
<name>A0A1Z2L1R8_9ACTN</name>
<reference evidence="2 3" key="1">
    <citation type="submission" date="2017-06" db="EMBL/GenBank/DDBJ databases">
        <title>Streptomyces albireticuli Genome sequencing and assembly.</title>
        <authorList>
            <person name="Wang Y."/>
            <person name="Du B."/>
            <person name="Ding Y."/>
            <person name="Liu H."/>
            <person name="Hou Q."/>
            <person name="Liu K."/>
            <person name="Yao L."/>
            <person name="Wang C."/>
        </authorList>
    </citation>
    <scope>NUCLEOTIDE SEQUENCE [LARGE SCALE GENOMIC DNA]</scope>
    <source>
        <strain evidence="2 3">MDJK11</strain>
    </source>
</reference>
<organism evidence="2 3">
    <name type="scientific">Streptomyces albireticuli</name>
    <dbReference type="NCBI Taxonomy" id="1940"/>
    <lineage>
        <taxon>Bacteria</taxon>
        <taxon>Bacillati</taxon>
        <taxon>Actinomycetota</taxon>
        <taxon>Actinomycetes</taxon>
        <taxon>Kitasatosporales</taxon>
        <taxon>Streptomycetaceae</taxon>
        <taxon>Streptomyces</taxon>
    </lineage>
</organism>
<evidence type="ECO:0000313" key="2">
    <source>
        <dbReference type="EMBL" id="ARZ68272.1"/>
    </source>
</evidence>
<sequence length="533" mass="56615">MAGGGARRAGDDRRTAGDSTRTAGDSTCTAGESPRTTGDSARTVGDSPRTQIFLASTLYGAATLAAALDTGCFSPADRRLLLVANTAAVPETTPALDEAPGFAPLRARFDEVLSWNGTISPFHPSGWSPRPDDAPLWERHLRLLWGLGAGPVELIVESLQVSPAHAVALCFPDAPLEVYADGLMSYGPTRNKLDPLVGTRVRRLLHLDLVPGLRPLLLGEFGVPAELVPTEAFTKVLAELADATPPVTAPEGAALLLGQYLSALDILTPEEEERLHVRMLRGAVARGHRALVFKPHPAAPARWSRALEEEAGRLGADLTVLDTPMLAEVVYQRIRPALVVGCFSTALLTARAFYGLRVARTGTDLLLERLSPYQNSNRVPVTLVDALLPELEDGGTDVGAEGVDGPGADGPAVSTVTEARVPAGEELAGLLAAVGFAMQPQVLPSLRPAAERYLAAHLDDRTRRYFKRRRLTALALPGALPSPLAFLPRNPAVRKVARRARAVRRRLAGRAGRAGKQGQTVKPTAPAKPKVTA</sequence>
<accession>A0A1Z2L1R8</accession>
<evidence type="ECO:0000256" key="1">
    <source>
        <dbReference type="SAM" id="MobiDB-lite"/>
    </source>
</evidence>